<keyword evidence="5 7" id="KW-1133">Transmembrane helix</keyword>
<name>A0A7M3M9H7_9BACT</name>
<comment type="caution">
    <text evidence="9">The sequence shown here is derived from an EMBL/GenBank/DDBJ whole genome shotgun (WGS) entry which is preliminary data.</text>
</comment>
<dbReference type="RefSeq" id="WP_208728403.1">
    <property type="nucleotide sequence ID" value="NZ_QMIE01000221.1"/>
</dbReference>
<keyword evidence="3 7" id="KW-0812">Transmembrane</keyword>
<evidence type="ECO:0000256" key="4">
    <source>
        <dbReference type="ARBA" id="ARBA00022737"/>
    </source>
</evidence>
<dbReference type="GO" id="GO:0055085">
    <property type="term" value="P:transmembrane transport"/>
    <property type="evidence" value="ECO:0007669"/>
    <property type="project" value="InterPro"/>
</dbReference>
<feature type="transmembrane region" description="Helical" evidence="7">
    <location>
        <begin position="47"/>
        <end position="76"/>
    </location>
</feature>
<organism evidence="9 10">
    <name type="scientific">Oceanidesulfovibrio indonesiensis</name>
    <dbReference type="NCBI Taxonomy" id="54767"/>
    <lineage>
        <taxon>Bacteria</taxon>
        <taxon>Pseudomonadati</taxon>
        <taxon>Thermodesulfobacteriota</taxon>
        <taxon>Desulfovibrionia</taxon>
        <taxon>Desulfovibrionales</taxon>
        <taxon>Desulfovibrionaceae</taxon>
        <taxon>Oceanidesulfovibrio</taxon>
    </lineage>
</organism>
<protein>
    <submittedName>
        <fullName evidence="9">SLC13 family permease</fullName>
    </submittedName>
</protein>
<dbReference type="GO" id="GO:0005886">
    <property type="term" value="C:plasma membrane"/>
    <property type="evidence" value="ECO:0007669"/>
    <property type="project" value="TreeGrafter"/>
</dbReference>
<reference evidence="9 10" key="1">
    <citation type="submission" date="2018-06" db="EMBL/GenBank/DDBJ databases">
        <title>Complete genome of Desulfovibrio indonesiensis P37SLT.</title>
        <authorList>
            <person name="Crispim J.S."/>
            <person name="Vidigal P.M.P."/>
            <person name="Silva L.C.F."/>
            <person name="Laguardia C.N."/>
            <person name="Araujo L.C."/>
            <person name="Dias R.S."/>
            <person name="Sousa M.P."/>
            <person name="Paula S.O."/>
            <person name="Silva C."/>
        </authorList>
    </citation>
    <scope>NUCLEOTIDE SEQUENCE [LARGE SCALE GENOMIC DNA]</scope>
    <source>
        <strain evidence="9 10">P37SLT</strain>
    </source>
</reference>
<dbReference type="InterPro" id="IPR004680">
    <property type="entry name" value="Cit_transptr-like_dom"/>
</dbReference>
<evidence type="ECO:0000313" key="9">
    <source>
        <dbReference type="EMBL" id="TVM06229.1"/>
    </source>
</evidence>
<evidence type="ECO:0000259" key="8">
    <source>
        <dbReference type="Pfam" id="PF03600"/>
    </source>
</evidence>
<evidence type="ECO:0000313" key="10">
    <source>
        <dbReference type="Proteomes" id="UP000448292"/>
    </source>
</evidence>
<evidence type="ECO:0000256" key="6">
    <source>
        <dbReference type="ARBA" id="ARBA00023136"/>
    </source>
</evidence>
<feature type="transmembrane region" description="Helical" evidence="7">
    <location>
        <begin position="126"/>
        <end position="145"/>
    </location>
</feature>
<dbReference type="EMBL" id="QMIE01000221">
    <property type="protein sequence ID" value="TVM06229.1"/>
    <property type="molecule type" value="Genomic_DNA"/>
</dbReference>
<comment type="subcellular location">
    <subcellularLocation>
        <location evidence="1">Membrane</location>
        <topology evidence="1">Multi-pass membrane protein</topology>
    </subcellularLocation>
</comment>
<evidence type="ECO:0000256" key="1">
    <source>
        <dbReference type="ARBA" id="ARBA00004141"/>
    </source>
</evidence>
<sequence length="146" mass="15520">YRGVDWRTVFLLAGLIPLGVAMQQTGAAEWLAFHLLNLVGAPTPLVFYFIVGLITTAFTLVVSNVGATVLLVPLVIGMAHGVGADPRLAALVVGMAASNSFLLPTHQVNALYMGPGSYTSLDFVKAGTPLSILFLLVLSVMLHYMY</sequence>
<feature type="non-terminal residue" evidence="9">
    <location>
        <position position="1"/>
    </location>
</feature>
<gene>
    <name evidence="9" type="ORF">DPQ33_19500</name>
</gene>
<keyword evidence="4" id="KW-0677">Repeat</keyword>
<evidence type="ECO:0000256" key="2">
    <source>
        <dbReference type="ARBA" id="ARBA00022448"/>
    </source>
</evidence>
<dbReference type="InterPro" id="IPR051679">
    <property type="entry name" value="DASS-Related_Transporters"/>
</dbReference>
<feature type="domain" description="Citrate transporter-like" evidence="8">
    <location>
        <begin position="1"/>
        <end position="94"/>
    </location>
</feature>
<evidence type="ECO:0000256" key="5">
    <source>
        <dbReference type="ARBA" id="ARBA00022989"/>
    </source>
</evidence>
<keyword evidence="10" id="KW-1185">Reference proteome</keyword>
<dbReference type="Pfam" id="PF03600">
    <property type="entry name" value="CitMHS"/>
    <property type="match status" value="1"/>
</dbReference>
<keyword evidence="2" id="KW-0813">Transport</keyword>
<evidence type="ECO:0000256" key="7">
    <source>
        <dbReference type="SAM" id="Phobius"/>
    </source>
</evidence>
<dbReference type="AlphaFoldDB" id="A0A7M3M9H7"/>
<evidence type="ECO:0000256" key="3">
    <source>
        <dbReference type="ARBA" id="ARBA00022692"/>
    </source>
</evidence>
<accession>A0A7M3M9H7</accession>
<proteinExistence type="predicted"/>
<dbReference type="PANTHER" id="PTHR43652">
    <property type="entry name" value="BASIC AMINO ACID ANTIPORTER YFCC-RELATED"/>
    <property type="match status" value="1"/>
</dbReference>
<keyword evidence="6 7" id="KW-0472">Membrane</keyword>
<dbReference type="PANTHER" id="PTHR43652:SF2">
    <property type="entry name" value="BASIC AMINO ACID ANTIPORTER YFCC-RELATED"/>
    <property type="match status" value="1"/>
</dbReference>
<dbReference type="Proteomes" id="UP000448292">
    <property type="component" value="Unassembled WGS sequence"/>
</dbReference>